<comment type="caution">
    <text evidence="11">The sequence shown here is derived from an EMBL/GenBank/DDBJ whole genome shotgun (WGS) entry which is preliminary data.</text>
</comment>
<keyword evidence="4" id="KW-0964">Secreted</keyword>
<organism evidence="11 12">
    <name type="scientific">Pangasianodon hypophthalmus</name>
    <name type="common">Striped catfish</name>
    <name type="synonym">Helicophagus hypophthalmus</name>
    <dbReference type="NCBI Taxonomy" id="310915"/>
    <lineage>
        <taxon>Eukaryota</taxon>
        <taxon>Metazoa</taxon>
        <taxon>Chordata</taxon>
        <taxon>Craniata</taxon>
        <taxon>Vertebrata</taxon>
        <taxon>Euteleostomi</taxon>
        <taxon>Actinopterygii</taxon>
        <taxon>Neopterygii</taxon>
        <taxon>Teleostei</taxon>
        <taxon>Ostariophysi</taxon>
        <taxon>Siluriformes</taxon>
        <taxon>Pangasiidae</taxon>
        <taxon>Pangasianodon</taxon>
    </lineage>
</organism>
<evidence type="ECO:0000259" key="9">
    <source>
        <dbReference type="Pfam" id="PF00021"/>
    </source>
</evidence>
<evidence type="ECO:0000256" key="4">
    <source>
        <dbReference type="ARBA" id="ARBA00022525"/>
    </source>
</evidence>
<keyword evidence="8" id="KW-1133">Transmembrane helix</keyword>
<evidence type="ECO:0000256" key="8">
    <source>
        <dbReference type="SAM" id="Phobius"/>
    </source>
</evidence>
<dbReference type="PANTHER" id="PTHR20914">
    <property type="entry name" value="LY6/PLAUR DOMAIN-CONTAINING PROTEIN 8"/>
    <property type="match status" value="1"/>
</dbReference>
<dbReference type="SUPFAM" id="SSF57302">
    <property type="entry name" value="Snake toxin-like"/>
    <property type="match status" value="2"/>
</dbReference>
<dbReference type="EMBL" id="VFJC01000017">
    <property type="protein sequence ID" value="KAB5546701.1"/>
    <property type="molecule type" value="Genomic_DNA"/>
</dbReference>
<dbReference type="GO" id="GO:0005576">
    <property type="term" value="C:extracellular region"/>
    <property type="evidence" value="ECO:0007669"/>
    <property type="project" value="UniProtKB-SubCell"/>
</dbReference>
<sequence length="153" mass="16538">MMENSGKTCSQTGACTSYSLNLGFSKYAFSSICCNSDLCNSGPLPAVDLRPNGEQCYYCVGNNCVGKLRCEGIEDRCITLTDVIDGTSVTLKGCASKNFCDTSSSRLRLSSMNITSREVSVKCCKGNLCNGAESVTLSFFLMLFFLLSCFLLH</sequence>
<evidence type="ECO:0000313" key="11">
    <source>
        <dbReference type="EMBL" id="KAB5546701.1"/>
    </source>
</evidence>
<comment type="subcellular location">
    <subcellularLocation>
        <location evidence="1">Cell membrane</location>
    </subcellularLocation>
    <subcellularLocation>
        <location evidence="2">Secreted</location>
    </subcellularLocation>
</comment>
<evidence type="ECO:0000256" key="1">
    <source>
        <dbReference type="ARBA" id="ARBA00004236"/>
    </source>
</evidence>
<evidence type="ECO:0000256" key="7">
    <source>
        <dbReference type="ARBA" id="ARBA00023180"/>
    </source>
</evidence>
<feature type="domain" description="UPAR/Ly6" evidence="9">
    <location>
        <begin position="7"/>
        <end position="41"/>
    </location>
</feature>
<dbReference type="Gene3D" id="2.10.60.10">
    <property type="entry name" value="CD59"/>
    <property type="match status" value="2"/>
</dbReference>
<dbReference type="Pfam" id="PF00021">
    <property type="entry name" value="UPAR_LY6"/>
    <property type="match status" value="1"/>
</dbReference>
<protein>
    <submittedName>
        <fullName evidence="11">Uncharacterized protein</fullName>
    </submittedName>
</protein>
<feature type="transmembrane region" description="Helical" evidence="8">
    <location>
        <begin position="134"/>
        <end position="152"/>
    </location>
</feature>
<dbReference type="InterPro" id="IPR050918">
    <property type="entry name" value="CNF-like_PLA2_Inhibitor"/>
</dbReference>
<keyword evidence="12" id="KW-1185">Reference proteome</keyword>
<gene>
    <name evidence="11" type="ORF">PHYPO_G00075030</name>
</gene>
<evidence type="ECO:0000313" key="12">
    <source>
        <dbReference type="Proteomes" id="UP000327468"/>
    </source>
</evidence>
<dbReference type="PANTHER" id="PTHR20914:SF9">
    <property type="entry name" value="COILED, ISOFORM A"/>
    <property type="match status" value="1"/>
</dbReference>
<evidence type="ECO:0000256" key="6">
    <source>
        <dbReference type="ARBA" id="ARBA00023136"/>
    </source>
</evidence>
<evidence type="ECO:0000256" key="2">
    <source>
        <dbReference type="ARBA" id="ARBA00004613"/>
    </source>
</evidence>
<keyword evidence="8" id="KW-0812">Transmembrane</keyword>
<dbReference type="InterPro" id="IPR045860">
    <property type="entry name" value="Snake_toxin-like_sf"/>
</dbReference>
<accession>A0A5N5LWL9</accession>
<dbReference type="InterPro" id="IPR035076">
    <property type="entry name" value="Toxin/TOLIP"/>
</dbReference>
<keyword evidence="6 8" id="KW-0472">Membrane</keyword>
<evidence type="ECO:0000256" key="5">
    <source>
        <dbReference type="ARBA" id="ARBA00022729"/>
    </source>
</evidence>
<proteinExistence type="predicted"/>
<keyword evidence="7" id="KW-0325">Glycoprotein</keyword>
<evidence type="ECO:0000259" key="10">
    <source>
        <dbReference type="Pfam" id="PF00087"/>
    </source>
</evidence>
<dbReference type="AlphaFoldDB" id="A0A5N5LWL9"/>
<keyword evidence="3" id="KW-1003">Cell membrane</keyword>
<name>A0A5N5LWL9_PANHP</name>
<reference evidence="11 12" key="1">
    <citation type="submission" date="2019-06" db="EMBL/GenBank/DDBJ databases">
        <title>A chromosome-scale genome assembly of the striped catfish, Pangasianodon hypophthalmus.</title>
        <authorList>
            <person name="Wen M."/>
            <person name="Zahm M."/>
            <person name="Roques C."/>
            <person name="Cabau C."/>
            <person name="Klopp C."/>
            <person name="Donnadieu C."/>
            <person name="Jouanno E."/>
            <person name="Avarre J.-C."/>
            <person name="Campet M."/>
            <person name="Ha T.T.T."/>
            <person name="Dugue R."/>
            <person name="Lampietro C."/>
            <person name="Louis A."/>
            <person name="Herpin A."/>
            <person name="Echchiki A."/>
            <person name="Berthelot C."/>
            <person name="Parey E."/>
            <person name="Roest-Crollius H."/>
            <person name="Braasch I."/>
            <person name="Postlethwait J."/>
            <person name="Bobe J."/>
            <person name="Montfort J."/>
            <person name="Bouchez O."/>
            <person name="Begum T."/>
            <person name="Schartl M."/>
            <person name="Guiguen Y."/>
        </authorList>
    </citation>
    <scope>NUCLEOTIDE SEQUENCE [LARGE SCALE GENOMIC DNA]</scope>
    <source>
        <strain evidence="11 12">Indonesia</strain>
        <tissue evidence="11">Blood</tissue>
    </source>
</reference>
<dbReference type="Proteomes" id="UP000327468">
    <property type="component" value="Chromosome 16"/>
</dbReference>
<dbReference type="GO" id="GO:0005886">
    <property type="term" value="C:plasma membrane"/>
    <property type="evidence" value="ECO:0007669"/>
    <property type="project" value="UniProtKB-SubCell"/>
</dbReference>
<keyword evidence="5" id="KW-0732">Signal</keyword>
<feature type="domain" description="Snake toxin/toxin-like" evidence="10">
    <location>
        <begin position="55"/>
        <end position="130"/>
    </location>
</feature>
<evidence type="ECO:0000256" key="3">
    <source>
        <dbReference type="ARBA" id="ARBA00022475"/>
    </source>
</evidence>
<dbReference type="InterPro" id="IPR016054">
    <property type="entry name" value="LY6_UPA_recep-like"/>
</dbReference>
<dbReference type="Pfam" id="PF00087">
    <property type="entry name" value="Toxin_TOLIP"/>
    <property type="match status" value="1"/>
</dbReference>